<dbReference type="Proteomes" id="UP000316621">
    <property type="component" value="Chromosome 2"/>
</dbReference>
<dbReference type="STRING" id="3469.A0A4Y7IPT1"/>
<dbReference type="PANTHER" id="PTHR45670">
    <property type="entry name" value="E3 UBIQUITIN-PROTEIN LIGASE TRIP12"/>
    <property type="match status" value="1"/>
</dbReference>
<accession>A0A4Y7IPT1</accession>
<dbReference type="GO" id="GO:0000209">
    <property type="term" value="P:protein polyubiquitination"/>
    <property type="evidence" value="ECO:0007669"/>
    <property type="project" value="TreeGrafter"/>
</dbReference>
<sequence length="119" mass="13097">MGSRGKIFSREIPIANPTYTDVVLDFSLRVFHSTENSSLQFDDIKNLKAPPPSSKFLAGVLAWKDTQVLVPALQIDEILMDKLSGTFSKMFVREGMVQDVENLIVYDSSSSALQASPAS</sequence>
<dbReference type="GO" id="GO:0061630">
    <property type="term" value="F:ubiquitin protein ligase activity"/>
    <property type="evidence" value="ECO:0007669"/>
    <property type="project" value="InterPro"/>
</dbReference>
<proteinExistence type="predicted"/>
<keyword evidence="1" id="KW-0808">Transferase</keyword>
<dbReference type="AlphaFoldDB" id="A0A4Y7IPT1"/>
<name>A0A4Y7IPT1_PAPSO</name>
<keyword evidence="3" id="KW-1185">Reference proteome</keyword>
<evidence type="ECO:0000313" key="3">
    <source>
        <dbReference type="Proteomes" id="UP000316621"/>
    </source>
</evidence>
<organism evidence="2 3">
    <name type="scientific">Papaver somniferum</name>
    <name type="common">Opium poppy</name>
    <dbReference type="NCBI Taxonomy" id="3469"/>
    <lineage>
        <taxon>Eukaryota</taxon>
        <taxon>Viridiplantae</taxon>
        <taxon>Streptophyta</taxon>
        <taxon>Embryophyta</taxon>
        <taxon>Tracheophyta</taxon>
        <taxon>Spermatophyta</taxon>
        <taxon>Magnoliopsida</taxon>
        <taxon>Ranunculales</taxon>
        <taxon>Papaveraceae</taxon>
        <taxon>Papaveroideae</taxon>
        <taxon>Papaver</taxon>
    </lineage>
</organism>
<dbReference type="GO" id="GO:0043161">
    <property type="term" value="P:proteasome-mediated ubiquitin-dependent protein catabolic process"/>
    <property type="evidence" value="ECO:0007669"/>
    <property type="project" value="TreeGrafter"/>
</dbReference>
<evidence type="ECO:0000313" key="2">
    <source>
        <dbReference type="EMBL" id="RZC49475.1"/>
    </source>
</evidence>
<evidence type="ECO:0000256" key="1">
    <source>
        <dbReference type="ARBA" id="ARBA00022679"/>
    </source>
</evidence>
<dbReference type="InterPro" id="IPR045322">
    <property type="entry name" value="HECTD1/TRIP12-like"/>
</dbReference>
<dbReference type="EMBL" id="CM010716">
    <property type="protein sequence ID" value="RZC49475.1"/>
    <property type="molecule type" value="Genomic_DNA"/>
</dbReference>
<reference evidence="2 3" key="1">
    <citation type="journal article" date="2018" name="Science">
        <title>The opium poppy genome and morphinan production.</title>
        <authorList>
            <person name="Guo L."/>
            <person name="Winzer T."/>
            <person name="Yang X."/>
            <person name="Li Y."/>
            <person name="Ning Z."/>
            <person name="He Z."/>
            <person name="Teodor R."/>
            <person name="Lu Y."/>
            <person name="Bowser T.A."/>
            <person name="Graham I.A."/>
            <person name="Ye K."/>
        </authorList>
    </citation>
    <scope>NUCLEOTIDE SEQUENCE [LARGE SCALE GENOMIC DNA]</scope>
    <source>
        <strain evidence="3">cv. HN1</strain>
        <tissue evidence="2">Leaves</tissue>
    </source>
</reference>
<dbReference type="PANTHER" id="PTHR45670:SF1">
    <property type="entry name" value="E3 UBIQUITIN-PROTEIN LIGASE HECTD1"/>
    <property type="match status" value="1"/>
</dbReference>
<gene>
    <name evidence="2" type="ORF">C5167_017910</name>
</gene>
<protein>
    <submittedName>
        <fullName evidence="2">Uncharacterized protein</fullName>
    </submittedName>
</protein>
<dbReference type="Gramene" id="RZC49475">
    <property type="protein sequence ID" value="RZC49475"/>
    <property type="gene ID" value="C5167_017910"/>
</dbReference>